<proteinExistence type="inferred from homology"/>
<organism evidence="3 4">
    <name type="scientific">Candidatus Azambacteria bacterium RIFCSPLOWO2_01_FULL_46_25</name>
    <dbReference type="NCBI Taxonomy" id="1797298"/>
    <lineage>
        <taxon>Bacteria</taxon>
        <taxon>Candidatus Azamiibacteriota</taxon>
    </lineage>
</organism>
<dbReference type="AlphaFoldDB" id="A0A1F5BUQ4"/>
<evidence type="ECO:0000256" key="2">
    <source>
        <dbReference type="HAMAP-Rule" id="MF_00048"/>
    </source>
</evidence>
<dbReference type="InterPro" id="IPR011335">
    <property type="entry name" value="Restrct_endonuc-II-like"/>
</dbReference>
<dbReference type="GO" id="GO:0003676">
    <property type="term" value="F:nucleic acid binding"/>
    <property type="evidence" value="ECO:0007669"/>
    <property type="project" value="InterPro"/>
</dbReference>
<accession>A0A1F5BUQ4</accession>
<dbReference type="Proteomes" id="UP000176650">
    <property type="component" value="Unassembled WGS sequence"/>
</dbReference>
<dbReference type="HAMAP" id="MF_00048">
    <property type="entry name" value="UPF0102"/>
    <property type="match status" value="1"/>
</dbReference>
<evidence type="ECO:0000313" key="3">
    <source>
        <dbReference type="EMBL" id="OGD34288.1"/>
    </source>
</evidence>
<evidence type="ECO:0000313" key="4">
    <source>
        <dbReference type="Proteomes" id="UP000176650"/>
    </source>
</evidence>
<dbReference type="SUPFAM" id="SSF52980">
    <property type="entry name" value="Restriction endonuclease-like"/>
    <property type="match status" value="1"/>
</dbReference>
<comment type="caution">
    <text evidence="3">The sequence shown here is derived from an EMBL/GenBank/DDBJ whole genome shotgun (WGS) entry which is preliminary data.</text>
</comment>
<comment type="similarity">
    <text evidence="1 2">Belongs to the UPF0102 family.</text>
</comment>
<name>A0A1F5BUQ4_9BACT</name>
<dbReference type="EMBL" id="MEYS01000001">
    <property type="protein sequence ID" value="OGD34288.1"/>
    <property type="molecule type" value="Genomic_DNA"/>
</dbReference>
<protein>
    <recommendedName>
        <fullName evidence="2">UPF0102 protein A2988_02030</fullName>
    </recommendedName>
</protein>
<sequence>MITQKRRIGDKGEELACRFLEENGHVIVERNFPCKFGEIDIIAKKWNTLVFVEVKTAYRGNVLFAQENVTRNKIRKFIKSIDVYLLARKIKSDQQWQMDAILVKFNFAGNSPEITQIENININ</sequence>
<reference evidence="3 4" key="1">
    <citation type="journal article" date="2016" name="Nat. Commun.">
        <title>Thousands of microbial genomes shed light on interconnected biogeochemical processes in an aquifer system.</title>
        <authorList>
            <person name="Anantharaman K."/>
            <person name="Brown C.T."/>
            <person name="Hug L.A."/>
            <person name="Sharon I."/>
            <person name="Castelle C.J."/>
            <person name="Probst A.J."/>
            <person name="Thomas B.C."/>
            <person name="Singh A."/>
            <person name="Wilkins M.J."/>
            <person name="Karaoz U."/>
            <person name="Brodie E.L."/>
            <person name="Williams K.H."/>
            <person name="Hubbard S.S."/>
            <person name="Banfield J.F."/>
        </authorList>
    </citation>
    <scope>NUCLEOTIDE SEQUENCE [LARGE SCALE GENOMIC DNA]</scope>
</reference>
<dbReference type="Pfam" id="PF02021">
    <property type="entry name" value="UPF0102"/>
    <property type="match status" value="1"/>
</dbReference>
<dbReference type="CDD" id="cd20736">
    <property type="entry name" value="PoNe_Nuclease"/>
    <property type="match status" value="1"/>
</dbReference>
<dbReference type="STRING" id="1797298.A2988_02030"/>
<dbReference type="PANTHER" id="PTHR34039:SF1">
    <property type="entry name" value="UPF0102 PROTEIN YRAN"/>
    <property type="match status" value="1"/>
</dbReference>
<evidence type="ECO:0000256" key="1">
    <source>
        <dbReference type="ARBA" id="ARBA00006738"/>
    </source>
</evidence>
<dbReference type="Gene3D" id="3.40.1350.10">
    <property type="match status" value="1"/>
</dbReference>
<dbReference type="InterPro" id="IPR011856">
    <property type="entry name" value="tRNA_endonuc-like_dom_sf"/>
</dbReference>
<dbReference type="PANTHER" id="PTHR34039">
    <property type="entry name" value="UPF0102 PROTEIN YRAN"/>
    <property type="match status" value="1"/>
</dbReference>
<dbReference type="InterPro" id="IPR003509">
    <property type="entry name" value="UPF0102_YraN-like"/>
</dbReference>
<gene>
    <name evidence="3" type="ORF">A2988_02030</name>
</gene>